<dbReference type="EMBL" id="CP037920">
    <property type="protein sequence ID" value="QDT95382.1"/>
    <property type="molecule type" value="Genomic_DNA"/>
</dbReference>
<reference evidence="1 2" key="1">
    <citation type="submission" date="2019-03" db="EMBL/GenBank/DDBJ databases">
        <title>Deep-cultivation of Planctomycetes and their phenomic and genomic characterization uncovers novel biology.</title>
        <authorList>
            <person name="Wiegand S."/>
            <person name="Jogler M."/>
            <person name="Boedeker C."/>
            <person name="Pinto D."/>
            <person name="Vollmers J."/>
            <person name="Rivas-Marin E."/>
            <person name="Kohn T."/>
            <person name="Peeters S.H."/>
            <person name="Heuer A."/>
            <person name="Rast P."/>
            <person name="Oberbeckmann S."/>
            <person name="Bunk B."/>
            <person name="Jeske O."/>
            <person name="Meyerdierks A."/>
            <person name="Storesund J.E."/>
            <person name="Kallscheuer N."/>
            <person name="Luecker S."/>
            <person name="Lage O.M."/>
            <person name="Pohl T."/>
            <person name="Merkel B.J."/>
            <person name="Hornburger P."/>
            <person name="Mueller R.-W."/>
            <person name="Bruemmer F."/>
            <person name="Labrenz M."/>
            <person name="Spormann A.M."/>
            <person name="Op den Camp H."/>
            <person name="Overmann J."/>
            <person name="Amann R."/>
            <person name="Jetten M.S.M."/>
            <person name="Mascher T."/>
            <person name="Medema M.H."/>
            <person name="Devos D.P."/>
            <person name="Kaster A.-K."/>
            <person name="Ovreas L."/>
            <person name="Rohde M."/>
            <person name="Galperin M.Y."/>
            <person name="Jogler C."/>
        </authorList>
    </citation>
    <scope>NUCLEOTIDE SEQUENCE [LARGE SCALE GENOMIC DNA]</scope>
    <source>
        <strain evidence="1 2">V144</strain>
    </source>
</reference>
<protein>
    <submittedName>
        <fullName evidence="1">Uncharacterized protein</fullName>
    </submittedName>
</protein>
<evidence type="ECO:0000313" key="1">
    <source>
        <dbReference type="EMBL" id="QDT95382.1"/>
    </source>
</evidence>
<accession>A0A517VQU3</accession>
<evidence type="ECO:0000313" key="2">
    <source>
        <dbReference type="Proteomes" id="UP000318704"/>
    </source>
</evidence>
<proteinExistence type="predicted"/>
<dbReference type="AlphaFoldDB" id="A0A517VQU3"/>
<dbReference type="Proteomes" id="UP000318704">
    <property type="component" value="Chromosome"/>
</dbReference>
<gene>
    <name evidence="1" type="ORF">V144x_08240</name>
</gene>
<name>A0A517VQU3_9PLAN</name>
<organism evidence="1 2">
    <name type="scientific">Gimesia aquarii</name>
    <dbReference type="NCBI Taxonomy" id="2527964"/>
    <lineage>
        <taxon>Bacteria</taxon>
        <taxon>Pseudomonadati</taxon>
        <taxon>Planctomycetota</taxon>
        <taxon>Planctomycetia</taxon>
        <taxon>Planctomycetales</taxon>
        <taxon>Planctomycetaceae</taxon>
        <taxon>Gimesia</taxon>
    </lineage>
</organism>
<dbReference type="KEGG" id="gaw:V144x_08240"/>
<sequence>MKKNLKGQESIILSCSLFVLLTLICLAVNGIKDIYKFLSSRKINKMLHVLMSRGYYLEHCIG</sequence>